<dbReference type="EMBL" id="MU001672">
    <property type="protein sequence ID" value="KAF2460859.1"/>
    <property type="molecule type" value="Genomic_DNA"/>
</dbReference>
<protein>
    <submittedName>
        <fullName evidence="2">Uncharacterized protein</fullName>
    </submittedName>
</protein>
<feature type="compositionally biased region" description="Polar residues" evidence="1">
    <location>
        <begin position="80"/>
        <end position="94"/>
    </location>
</feature>
<feature type="region of interest" description="Disordered" evidence="1">
    <location>
        <begin position="78"/>
        <end position="100"/>
    </location>
</feature>
<evidence type="ECO:0000313" key="3">
    <source>
        <dbReference type="Proteomes" id="UP000799766"/>
    </source>
</evidence>
<sequence length="231" mass="24551">MDAVRCSVNICGPSVFAAAPRPPTYGGQGLALATQGLVATSHTVIPFPEVITARVPCEISEEERSGSWQSSLVPRLPASIRNSRGGKSTTSELSTPWARQGPVRTLSGGVRWVGWERMRVVEVEAEASPASGPRTDAIVTAHLARPFHPRTARVNGTLRCPMAGGRRWERGAQPTPVSLGGPRPAHPARTPRTAEWWAGPSSCFLSLGKACTAAWRGGGRLGRAVHRGRLG</sequence>
<evidence type="ECO:0000313" key="2">
    <source>
        <dbReference type="EMBL" id="KAF2460859.1"/>
    </source>
</evidence>
<feature type="region of interest" description="Disordered" evidence="1">
    <location>
        <begin position="164"/>
        <end position="193"/>
    </location>
</feature>
<reference evidence="2" key="1">
    <citation type="journal article" date="2020" name="Stud. Mycol.">
        <title>101 Dothideomycetes genomes: a test case for predicting lifestyles and emergence of pathogens.</title>
        <authorList>
            <person name="Haridas S."/>
            <person name="Albert R."/>
            <person name="Binder M."/>
            <person name="Bloem J."/>
            <person name="Labutti K."/>
            <person name="Salamov A."/>
            <person name="Andreopoulos B."/>
            <person name="Baker S."/>
            <person name="Barry K."/>
            <person name="Bills G."/>
            <person name="Bluhm B."/>
            <person name="Cannon C."/>
            <person name="Castanera R."/>
            <person name="Culley D."/>
            <person name="Daum C."/>
            <person name="Ezra D."/>
            <person name="Gonzalez J."/>
            <person name="Henrissat B."/>
            <person name="Kuo A."/>
            <person name="Liang C."/>
            <person name="Lipzen A."/>
            <person name="Lutzoni F."/>
            <person name="Magnuson J."/>
            <person name="Mondo S."/>
            <person name="Nolan M."/>
            <person name="Ohm R."/>
            <person name="Pangilinan J."/>
            <person name="Park H.-J."/>
            <person name="Ramirez L."/>
            <person name="Alfaro M."/>
            <person name="Sun H."/>
            <person name="Tritt A."/>
            <person name="Yoshinaga Y."/>
            <person name="Zwiers L.-H."/>
            <person name="Turgeon B."/>
            <person name="Goodwin S."/>
            <person name="Spatafora J."/>
            <person name="Crous P."/>
            <person name="Grigoriev I."/>
        </authorList>
    </citation>
    <scope>NUCLEOTIDE SEQUENCE</scope>
    <source>
        <strain evidence="2">ATCC 16933</strain>
    </source>
</reference>
<proteinExistence type="predicted"/>
<dbReference type="Proteomes" id="UP000799766">
    <property type="component" value="Unassembled WGS sequence"/>
</dbReference>
<keyword evidence="3" id="KW-1185">Reference proteome</keyword>
<organism evidence="2 3">
    <name type="scientific">Lineolata rhizophorae</name>
    <dbReference type="NCBI Taxonomy" id="578093"/>
    <lineage>
        <taxon>Eukaryota</taxon>
        <taxon>Fungi</taxon>
        <taxon>Dikarya</taxon>
        <taxon>Ascomycota</taxon>
        <taxon>Pezizomycotina</taxon>
        <taxon>Dothideomycetes</taxon>
        <taxon>Dothideomycetes incertae sedis</taxon>
        <taxon>Lineolatales</taxon>
        <taxon>Lineolataceae</taxon>
        <taxon>Lineolata</taxon>
    </lineage>
</organism>
<name>A0A6A6PAG1_9PEZI</name>
<gene>
    <name evidence="2" type="ORF">BDY21DRAFT_360907</name>
</gene>
<accession>A0A6A6PAG1</accession>
<evidence type="ECO:0000256" key="1">
    <source>
        <dbReference type="SAM" id="MobiDB-lite"/>
    </source>
</evidence>
<dbReference type="AlphaFoldDB" id="A0A6A6PAG1"/>